<keyword evidence="2" id="KW-1185">Reference proteome</keyword>
<dbReference type="Proteomes" id="UP000271010">
    <property type="component" value="Unassembled WGS sequence"/>
</dbReference>
<accession>A0A3M9MV75</accession>
<dbReference type="EMBL" id="RJJE01000009">
    <property type="protein sequence ID" value="RNI29404.1"/>
    <property type="molecule type" value="Genomic_DNA"/>
</dbReference>
<dbReference type="AlphaFoldDB" id="A0A3M9MV75"/>
<name>A0A3M9MV75_9BACT</name>
<sequence length="59" mass="6504">MAGQQVHFKKPARMSIRGFGLVDDTNMQGLSALANAIKKKQAFFCLKPAKVGVNRSLHF</sequence>
<organism evidence="1 2">
    <name type="scientific">Rufibacter immobilis</name>
    <dbReference type="NCBI Taxonomy" id="1348778"/>
    <lineage>
        <taxon>Bacteria</taxon>
        <taxon>Pseudomonadati</taxon>
        <taxon>Bacteroidota</taxon>
        <taxon>Cytophagia</taxon>
        <taxon>Cytophagales</taxon>
        <taxon>Hymenobacteraceae</taxon>
        <taxon>Rufibacter</taxon>
    </lineage>
</organism>
<comment type="caution">
    <text evidence="1">The sequence shown here is derived from an EMBL/GenBank/DDBJ whole genome shotgun (WGS) entry which is preliminary data.</text>
</comment>
<protein>
    <submittedName>
        <fullName evidence="1">Uncharacterized protein</fullName>
    </submittedName>
</protein>
<proteinExistence type="predicted"/>
<evidence type="ECO:0000313" key="2">
    <source>
        <dbReference type="Proteomes" id="UP000271010"/>
    </source>
</evidence>
<evidence type="ECO:0000313" key="1">
    <source>
        <dbReference type="EMBL" id="RNI29404.1"/>
    </source>
</evidence>
<reference evidence="1 2" key="1">
    <citation type="submission" date="2018-11" db="EMBL/GenBank/DDBJ databases">
        <title>Rufibacter latericius sp. nov., isolated from water in Baiyang Lake.</title>
        <authorList>
            <person name="Yang Y."/>
        </authorList>
    </citation>
    <scope>NUCLEOTIDE SEQUENCE [LARGE SCALE GENOMIC DNA]</scope>
    <source>
        <strain evidence="1 2">MCC P1</strain>
    </source>
</reference>
<gene>
    <name evidence="1" type="ORF">EFA69_07530</name>
</gene>